<dbReference type="HAMAP" id="MF_02042">
    <property type="entry name" value="DusB_subfam"/>
    <property type="match status" value="1"/>
</dbReference>
<dbReference type="InterPro" id="IPR035587">
    <property type="entry name" value="DUS-like_FMN-bd"/>
</dbReference>
<proteinExistence type="inferred from homology"/>
<keyword evidence="8 12" id="KW-0694">RNA-binding</keyword>
<sequence length="355" mass="38924">MRGLLLRQQHMHIGPYPLVNNLIVAPMAGVTDRPFRMLCKRFGAGHAVSEMITADSSMRSHQKTLQRANFEGELAPVSAQIAGSDPELLAAAARHNVAHGAQIIDINMGCPVKKVCNKLAGSALLQNEDLVAKILHAVVRAVDVPVTLKTRLGFANGEENIMRVAKIAEEAGIAALAIHGRTREDMYLGHARYALIAQVKQSIQIPVIANGDIDSPQKAALVLKETGADAIMIGRAAQGRPWIFREIAHYLASGELLPPPEVVEVRDVLLGHLDDLYAFYGEYSGCRIARKHIAWYSKGLRGSNEFRQAMYAQESTAGQADTTRQYFDGLLTLGERLQYEDMSKQKENHNESGDL</sequence>
<evidence type="ECO:0000256" key="15">
    <source>
        <dbReference type="PIRSR" id="PIRSR006621-2"/>
    </source>
</evidence>
<dbReference type="NCBIfam" id="TIGR00737">
    <property type="entry name" value="nifR3_yhdG"/>
    <property type="match status" value="1"/>
</dbReference>
<evidence type="ECO:0000313" key="17">
    <source>
        <dbReference type="EMBL" id="STR45903.1"/>
    </source>
</evidence>
<reference evidence="18 20" key="2">
    <citation type="submission" date="2019-03" db="EMBL/GenBank/DDBJ databases">
        <title>Genomic Encyclopedia of Type Strains, Phase IV (KMG-IV): sequencing the most valuable type-strain genomes for metagenomic binning, comparative biology and taxonomic classification.</title>
        <authorList>
            <person name="Goeker M."/>
        </authorList>
    </citation>
    <scope>NUCLEOTIDE SEQUENCE [LARGE SCALE GENOMIC DNA]</scope>
    <source>
        <strain evidence="18 20">DSM 3764</strain>
    </source>
</reference>
<evidence type="ECO:0000256" key="1">
    <source>
        <dbReference type="ARBA" id="ARBA00001917"/>
    </source>
</evidence>
<feature type="domain" description="DUS-like FMN-binding" evidence="16">
    <location>
        <begin position="24"/>
        <end position="324"/>
    </location>
</feature>
<evidence type="ECO:0000256" key="5">
    <source>
        <dbReference type="ARBA" id="ARBA00022643"/>
    </source>
</evidence>
<keyword evidence="6 12" id="KW-0819">tRNA processing</keyword>
<dbReference type="InterPro" id="IPR004652">
    <property type="entry name" value="DusB-like"/>
</dbReference>
<evidence type="ECO:0000256" key="8">
    <source>
        <dbReference type="ARBA" id="ARBA00022884"/>
    </source>
</evidence>
<evidence type="ECO:0000256" key="6">
    <source>
        <dbReference type="ARBA" id="ARBA00022694"/>
    </source>
</evidence>
<gene>
    <name evidence="17" type="primary">dus_3</name>
    <name evidence="12" type="synonym">dusB</name>
    <name evidence="18" type="ORF">EV682_112103</name>
    <name evidence="17" type="ORF">NCTC11159_04495</name>
</gene>
<dbReference type="EMBL" id="UGHR01000006">
    <property type="protein sequence ID" value="STR45903.1"/>
    <property type="molecule type" value="Genomic_DNA"/>
</dbReference>
<evidence type="ECO:0000256" key="12">
    <source>
        <dbReference type="HAMAP-Rule" id="MF_02042"/>
    </source>
</evidence>
<accession>A0A377SY29</accession>
<dbReference type="InterPro" id="IPR013785">
    <property type="entry name" value="Aldolase_TIM"/>
</dbReference>
<keyword evidence="3 12" id="KW-0820">tRNA-binding</keyword>
<dbReference type="Gene3D" id="1.10.1200.80">
    <property type="entry name" value="Putative flavin oxidoreducatase, domain 2"/>
    <property type="match status" value="1"/>
</dbReference>
<dbReference type="GO" id="GO:0017150">
    <property type="term" value="F:tRNA dihydrouridine synthase activity"/>
    <property type="evidence" value="ECO:0007669"/>
    <property type="project" value="UniProtKB-UniRule"/>
</dbReference>
<comment type="catalytic activity">
    <reaction evidence="11 12">
        <text>a 5,6-dihydrouridine in tRNA + NAD(+) = a uridine in tRNA + NADH + H(+)</text>
        <dbReference type="Rhea" id="RHEA:54452"/>
        <dbReference type="Rhea" id="RHEA-COMP:13339"/>
        <dbReference type="Rhea" id="RHEA-COMP:13887"/>
        <dbReference type="ChEBI" id="CHEBI:15378"/>
        <dbReference type="ChEBI" id="CHEBI:57540"/>
        <dbReference type="ChEBI" id="CHEBI:57945"/>
        <dbReference type="ChEBI" id="CHEBI:65315"/>
        <dbReference type="ChEBI" id="CHEBI:74443"/>
    </reaction>
</comment>
<evidence type="ECO:0000256" key="3">
    <source>
        <dbReference type="ARBA" id="ARBA00022555"/>
    </source>
</evidence>
<dbReference type="PROSITE" id="PS01136">
    <property type="entry name" value="UPF0034"/>
    <property type="match status" value="1"/>
</dbReference>
<dbReference type="CDD" id="cd02801">
    <property type="entry name" value="DUS_like_FMN"/>
    <property type="match status" value="1"/>
</dbReference>
<feature type="binding site" evidence="15">
    <location>
        <position position="179"/>
    </location>
    <ligand>
        <name>FMN</name>
        <dbReference type="ChEBI" id="CHEBI:58210"/>
    </ligand>
</feature>
<organism evidence="17 19">
    <name type="scientific">Iodobacter fluviatilis</name>
    <dbReference type="NCBI Taxonomy" id="537"/>
    <lineage>
        <taxon>Bacteria</taxon>
        <taxon>Pseudomonadati</taxon>
        <taxon>Pseudomonadota</taxon>
        <taxon>Betaproteobacteria</taxon>
        <taxon>Neisseriales</taxon>
        <taxon>Chitinibacteraceae</taxon>
        <taxon>Iodobacter</taxon>
    </lineage>
</organism>
<feature type="active site" description="Proton donor" evidence="12 14">
    <location>
        <position position="110"/>
    </location>
</feature>
<evidence type="ECO:0000256" key="14">
    <source>
        <dbReference type="PIRSR" id="PIRSR006621-1"/>
    </source>
</evidence>
<comment type="similarity">
    <text evidence="12">Belongs to the Dus family. DusB subfamily.</text>
</comment>
<dbReference type="Pfam" id="PF01207">
    <property type="entry name" value="Dus"/>
    <property type="match status" value="1"/>
</dbReference>
<comment type="similarity">
    <text evidence="13">Belongs to the dus family.</text>
</comment>
<dbReference type="GO" id="GO:0050660">
    <property type="term" value="F:flavin adenine dinucleotide binding"/>
    <property type="evidence" value="ECO:0007669"/>
    <property type="project" value="InterPro"/>
</dbReference>
<dbReference type="Proteomes" id="UP000255108">
    <property type="component" value="Unassembled WGS sequence"/>
</dbReference>
<evidence type="ECO:0000256" key="7">
    <source>
        <dbReference type="ARBA" id="ARBA00022857"/>
    </source>
</evidence>
<dbReference type="Gene3D" id="3.20.20.70">
    <property type="entry name" value="Aldolase class I"/>
    <property type="match status" value="1"/>
</dbReference>
<evidence type="ECO:0000256" key="10">
    <source>
        <dbReference type="ARBA" id="ARBA00048205"/>
    </source>
</evidence>
<evidence type="ECO:0000256" key="13">
    <source>
        <dbReference type="PIRNR" id="PIRNR006621"/>
    </source>
</evidence>
<dbReference type="AlphaFoldDB" id="A0A377SY29"/>
<keyword evidence="5 12" id="KW-0288">FMN</keyword>
<dbReference type="EMBL" id="SMBT01000012">
    <property type="protein sequence ID" value="TCU83380.1"/>
    <property type="molecule type" value="Genomic_DNA"/>
</dbReference>
<dbReference type="InterPro" id="IPR024036">
    <property type="entry name" value="tRNA-dHydroUridine_Synthase_C"/>
</dbReference>
<keyword evidence="4 12" id="KW-0285">Flavoprotein</keyword>
<dbReference type="PANTHER" id="PTHR45846">
    <property type="entry name" value="TRNA-DIHYDROURIDINE(47) SYNTHASE [NAD(P)(+)]-LIKE"/>
    <property type="match status" value="1"/>
</dbReference>
<name>A0A377SY29_9NEIS</name>
<dbReference type="PANTHER" id="PTHR45846:SF1">
    <property type="entry name" value="TRNA-DIHYDROURIDINE(47) SYNTHASE [NAD(P)(+)]-LIKE"/>
    <property type="match status" value="1"/>
</dbReference>
<dbReference type="SUPFAM" id="SSF51395">
    <property type="entry name" value="FMN-linked oxidoreductases"/>
    <property type="match status" value="1"/>
</dbReference>
<dbReference type="GO" id="GO:0010181">
    <property type="term" value="F:FMN binding"/>
    <property type="evidence" value="ECO:0007669"/>
    <property type="project" value="UniProtKB-UniRule"/>
</dbReference>
<keyword evidence="15" id="KW-0547">Nucleotide-binding</keyword>
<evidence type="ECO:0000313" key="18">
    <source>
        <dbReference type="EMBL" id="TCU83380.1"/>
    </source>
</evidence>
<feature type="binding site" evidence="12 15">
    <location>
        <begin position="26"/>
        <end position="28"/>
    </location>
    <ligand>
        <name>FMN</name>
        <dbReference type="ChEBI" id="CHEBI:58210"/>
    </ligand>
</feature>
<evidence type="ECO:0000256" key="9">
    <source>
        <dbReference type="ARBA" id="ARBA00023002"/>
    </source>
</evidence>
<dbReference type="EC" id="1.3.1.-" evidence="12"/>
<evidence type="ECO:0000256" key="11">
    <source>
        <dbReference type="ARBA" id="ARBA00048802"/>
    </source>
</evidence>
<keyword evidence="7 12" id="KW-0521">NADP</keyword>
<dbReference type="InterPro" id="IPR001269">
    <property type="entry name" value="DUS_fam"/>
</dbReference>
<evidence type="ECO:0000313" key="19">
    <source>
        <dbReference type="Proteomes" id="UP000255108"/>
    </source>
</evidence>
<evidence type="ECO:0000313" key="20">
    <source>
        <dbReference type="Proteomes" id="UP000295794"/>
    </source>
</evidence>
<dbReference type="InterPro" id="IPR018517">
    <property type="entry name" value="tRNA_hU_synthase_CS"/>
</dbReference>
<dbReference type="GO" id="GO:0000049">
    <property type="term" value="F:tRNA binding"/>
    <property type="evidence" value="ECO:0007669"/>
    <property type="project" value="UniProtKB-UniRule"/>
</dbReference>
<evidence type="ECO:0000256" key="2">
    <source>
        <dbReference type="ARBA" id="ARBA00002790"/>
    </source>
</evidence>
<comment type="cofactor">
    <cofactor evidence="1 12 13 15">
        <name>FMN</name>
        <dbReference type="ChEBI" id="CHEBI:58210"/>
    </cofactor>
</comment>
<evidence type="ECO:0000256" key="4">
    <source>
        <dbReference type="ARBA" id="ARBA00022630"/>
    </source>
</evidence>
<comment type="catalytic activity">
    <reaction evidence="10 12">
        <text>a 5,6-dihydrouridine in tRNA + NADP(+) = a uridine in tRNA + NADPH + H(+)</text>
        <dbReference type="Rhea" id="RHEA:23624"/>
        <dbReference type="Rhea" id="RHEA-COMP:13339"/>
        <dbReference type="Rhea" id="RHEA-COMP:13887"/>
        <dbReference type="ChEBI" id="CHEBI:15378"/>
        <dbReference type="ChEBI" id="CHEBI:57783"/>
        <dbReference type="ChEBI" id="CHEBI:58349"/>
        <dbReference type="ChEBI" id="CHEBI:65315"/>
        <dbReference type="ChEBI" id="CHEBI:74443"/>
    </reaction>
</comment>
<keyword evidence="9 12" id="KW-0560">Oxidoreductase</keyword>
<feature type="binding site" evidence="12">
    <location>
        <begin position="210"/>
        <end position="212"/>
    </location>
    <ligand>
        <name>FMN</name>
        <dbReference type="ChEBI" id="CHEBI:58210"/>
    </ligand>
</feature>
<feature type="binding site" evidence="12 15">
    <location>
        <position position="149"/>
    </location>
    <ligand>
        <name>FMN</name>
        <dbReference type="ChEBI" id="CHEBI:58210"/>
    </ligand>
</feature>
<dbReference type="Proteomes" id="UP000295794">
    <property type="component" value="Unassembled WGS sequence"/>
</dbReference>
<comment type="function">
    <text evidence="2 12 13">Catalyzes the synthesis of 5,6-dihydrouridine (D), a modified base found in the D-loop of most tRNAs, via the reduction of the C5-C6 double bond in target uridines.</text>
</comment>
<feature type="binding site" evidence="12 15">
    <location>
        <begin position="234"/>
        <end position="235"/>
    </location>
    <ligand>
        <name>FMN</name>
        <dbReference type="ChEBI" id="CHEBI:58210"/>
    </ligand>
</feature>
<dbReference type="InterPro" id="IPR032887">
    <property type="entry name" value="DusB"/>
</dbReference>
<keyword evidence="20" id="KW-1185">Reference proteome</keyword>
<feature type="binding site" evidence="12 15">
    <location>
        <position position="80"/>
    </location>
    <ligand>
        <name>FMN</name>
        <dbReference type="ChEBI" id="CHEBI:58210"/>
    </ligand>
</feature>
<protein>
    <recommendedName>
        <fullName evidence="12">tRNA-dihydrouridine synthase B</fullName>
        <ecNumber evidence="12">1.3.1.-</ecNumber>
    </recommendedName>
</protein>
<dbReference type="PIRSF" id="PIRSF006621">
    <property type="entry name" value="Dus"/>
    <property type="match status" value="1"/>
</dbReference>
<evidence type="ECO:0000259" key="16">
    <source>
        <dbReference type="Pfam" id="PF01207"/>
    </source>
</evidence>
<reference evidence="17 19" key="1">
    <citation type="submission" date="2018-06" db="EMBL/GenBank/DDBJ databases">
        <authorList>
            <consortium name="Pathogen Informatics"/>
            <person name="Doyle S."/>
        </authorList>
    </citation>
    <scope>NUCLEOTIDE SEQUENCE [LARGE SCALE GENOMIC DNA]</scope>
    <source>
        <strain evidence="17 19">NCTC11159</strain>
    </source>
</reference>